<dbReference type="Proteomes" id="UP001604336">
    <property type="component" value="Unassembled WGS sequence"/>
</dbReference>
<accession>A0ABD1TZ55</accession>
<comment type="caution">
    <text evidence="4">The sequence shown here is derived from an EMBL/GenBank/DDBJ whole genome shotgun (WGS) entry which is preliminary data.</text>
</comment>
<dbReference type="Gene3D" id="3.30.870.10">
    <property type="entry name" value="Endonuclease Chain A"/>
    <property type="match status" value="1"/>
</dbReference>
<dbReference type="InterPro" id="IPR035892">
    <property type="entry name" value="C2_domain_sf"/>
</dbReference>
<evidence type="ECO:0000259" key="3">
    <source>
        <dbReference type="PROSITE" id="PS50004"/>
    </source>
</evidence>
<gene>
    <name evidence="4" type="ORF">Adt_14266</name>
</gene>
<evidence type="ECO:0000313" key="5">
    <source>
        <dbReference type="Proteomes" id="UP001604336"/>
    </source>
</evidence>
<dbReference type="EMBL" id="JBFOLK010000004">
    <property type="protein sequence ID" value="KAL2518019.1"/>
    <property type="molecule type" value="Genomic_DNA"/>
</dbReference>
<keyword evidence="1" id="KW-0677">Repeat</keyword>
<protein>
    <submittedName>
        <fullName evidence="4">Phospholipase D alpha 1</fullName>
    </submittedName>
</protein>
<dbReference type="SMART" id="SM00239">
    <property type="entry name" value="C2"/>
    <property type="match status" value="1"/>
</dbReference>
<name>A0ABD1TZ55_9LAMI</name>
<dbReference type="InterPro" id="IPR015679">
    <property type="entry name" value="PLipase_D_fam"/>
</dbReference>
<evidence type="ECO:0000313" key="4">
    <source>
        <dbReference type="EMBL" id="KAL2518019.1"/>
    </source>
</evidence>
<dbReference type="InterPro" id="IPR000008">
    <property type="entry name" value="C2_dom"/>
</dbReference>
<keyword evidence="2" id="KW-0443">Lipid metabolism</keyword>
<reference evidence="5" key="1">
    <citation type="submission" date="2024-07" db="EMBL/GenBank/DDBJ databases">
        <title>Two chromosome-level genome assemblies of Korean endemic species Abeliophyllum distichum and Forsythia ovata (Oleaceae).</title>
        <authorList>
            <person name="Jang H."/>
        </authorList>
    </citation>
    <scope>NUCLEOTIDE SEQUENCE [LARGE SCALE GENOMIC DNA]</scope>
</reference>
<dbReference type="SUPFAM" id="SSF49562">
    <property type="entry name" value="C2 domain (Calcium/lipid-binding domain, CaLB)"/>
    <property type="match status" value="1"/>
</dbReference>
<evidence type="ECO:0000256" key="1">
    <source>
        <dbReference type="ARBA" id="ARBA00022737"/>
    </source>
</evidence>
<organism evidence="4 5">
    <name type="scientific">Abeliophyllum distichum</name>
    <dbReference type="NCBI Taxonomy" id="126358"/>
    <lineage>
        <taxon>Eukaryota</taxon>
        <taxon>Viridiplantae</taxon>
        <taxon>Streptophyta</taxon>
        <taxon>Embryophyta</taxon>
        <taxon>Tracheophyta</taxon>
        <taxon>Spermatophyta</taxon>
        <taxon>Magnoliopsida</taxon>
        <taxon>eudicotyledons</taxon>
        <taxon>Gunneridae</taxon>
        <taxon>Pentapetalae</taxon>
        <taxon>asterids</taxon>
        <taxon>lamiids</taxon>
        <taxon>Lamiales</taxon>
        <taxon>Oleaceae</taxon>
        <taxon>Forsythieae</taxon>
        <taxon>Abeliophyllum</taxon>
    </lineage>
</organism>
<evidence type="ECO:0000256" key="2">
    <source>
        <dbReference type="ARBA" id="ARBA00023098"/>
    </source>
</evidence>
<dbReference type="PANTHER" id="PTHR18896">
    <property type="entry name" value="PHOSPHOLIPASE D"/>
    <property type="match status" value="1"/>
</dbReference>
<dbReference type="GO" id="GO:0006629">
    <property type="term" value="P:lipid metabolic process"/>
    <property type="evidence" value="ECO:0007669"/>
    <property type="project" value="UniProtKB-KW"/>
</dbReference>
<feature type="domain" description="C2" evidence="3">
    <location>
        <begin position="1"/>
        <end position="137"/>
    </location>
</feature>
<dbReference type="SUPFAM" id="SSF56024">
    <property type="entry name" value="Phospholipase D/nuclease"/>
    <property type="match status" value="1"/>
</dbReference>
<sequence length="301" mass="34528">MAPRLLHGTLHATVYEADRLQFGCGFDLCGKVSNPQHMTKRFLSHVKRFVLCRPEVVGSRLYATIDLERARVGRTRMIQNELSNPRWYEDFHIYCAHMVSNIVFTVKDGNPIGAILIGRAYLPVEEIMRGYMVDRWIQILDEDKNPISGGSRIHVKLQFFHVAQESNWSQGIKTPGFGGVPHTFFRQRQGCQISLYPDAHVPDDDITRYLRSKGFDEPQRCWKDIFDAINDAKHLIYITGWSVYTEITLIRDPKWQKPGGDMLLGELLKKKADEGVNVLVLVWDDRTSVPELTKGWSNGNP</sequence>
<dbReference type="CDD" id="cd04015">
    <property type="entry name" value="C2_plant_PLD"/>
    <property type="match status" value="1"/>
</dbReference>
<dbReference type="Pfam" id="PF00168">
    <property type="entry name" value="C2"/>
    <property type="match status" value="1"/>
</dbReference>
<dbReference type="Gene3D" id="2.60.40.150">
    <property type="entry name" value="C2 domain"/>
    <property type="match status" value="1"/>
</dbReference>
<proteinExistence type="predicted"/>
<dbReference type="AlphaFoldDB" id="A0ABD1TZ55"/>
<dbReference type="PANTHER" id="PTHR18896:SF169">
    <property type="entry name" value="PHOSPHOLIPASE D"/>
    <property type="match status" value="1"/>
</dbReference>
<keyword evidence="5" id="KW-1185">Reference proteome</keyword>
<dbReference type="PROSITE" id="PS50004">
    <property type="entry name" value="C2"/>
    <property type="match status" value="1"/>
</dbReference>